<comment type="domain">
    <text evidence="8">Possesses an unusual extended V-shaped dimeric structure with each monomer consisting of three distinct domains arranged along a curved 'spinal' alpha-helix. The N-terminal catalytic domain specifically recognizes the glutamate moiety of the substrate. The second domain is the NADPH-binding domain, and the third C-terminal domain is responsible for dimerization.</text>
</comment>
<dbReference type="EC" id="1.2.1.70" evidence="3 8"/>
<keyword evidence="14" id="KW-1185">Reference proteome</keyword>
<feature type="site" description="Important for activity" evidence="8">
    <location>
        <position position="110"/>
    </location>
</feature>
<dbReference type="InterPro" id="IPR006151">
    <property type="entry name" value="Shikm_DH/Glu-tRNA_Rdtase"/>
</dbReference>
<dbReference type="PANTHER" id="PTHR43013:SF1">
    <property type="entry name" value="GLUTAMYL-TRNA REDUCTASE"/>
    <property type="match status" value="1"/>
</dbReference>
<evidence type="ECO:0000256" key="9">
    <source>
        <dbReference type="RuleBase" id="RU000584"/>
    </source>
</evidence>
<keyword evidence="5 8" id="KW-0560">Oxidoreductase</keyword>
<evidence type="ECO:0000259" key="12">
    <source>
        <dbReference type="Pfam" id="PF05201"/>
    </source>
</evidence>
<dbReference type="PANTHER" id="PTHR43013">
    <property type="entry name" value="GLUTAMYL-TRNA REDUCTASE"/>
    <property type="match status" value="1"/>
</dbReference>
<dbReference type="InterPro" id="IPR036343">
    <property type="entry name" value="GluRdtase_N_sf"/>
</dbReference>
<evidence type="ECO:0000256" key="3">
    <source>
        <dbReference type="ARBA" id="ARBA00012970"/>
    </source>
</evidence>
<dbReference type="PROSITE" id="PS00747">
    <property type="entry name" value="GLUTR"/>
    <property type="match status" value="1"/>
</dbReference>
<organism evidence="13 14">
    <name type="scientific">Pelomonas cellulosilytica</name>
    <dbReference type="NCBI Taxonomy" id="2906762"/>
    <lineage>
        <taxon>Bacteria</taxon>
        <taxon>Pseudomonadati</taxon>
        <taxon>Pseudomonadota</taxon>
        <taxon>Betaproteobacteria</taxon>
        <taxon>Burkholderiales</taxon>
        <taxon>Sphaerotilaceae</taxon>
        <taxon>Roseateles</taxon>
    </lineage>
</organism>
<gene>
    <name evidence="8 13" type="primary">hemA</name>
    <name evidence="13" type="ORF">LXT13_08000</name>
</gene>
<dbReference type="CDD" id="cd05213">
    <property type="entry name" value="NAD_bind_Glutamyl_tRNA_reduct"/>
    <property type="match status" value="1"/>
</dbReference>
<dbReference type="Pfam" id="PF01488">
    <property type="entry name" value="Shikimate_DH"/>
    <property type="match status" value="1"/>
</dbReference>
<reference evidence="13 14" key="1">
    <citation type="submission" date="2021-12" db="EMBL/GenBank/DDBJ databases">
        <title>Genome seq of P8.</title>
        <authorList>
            <person name="Seo T."/>
        </authorList>
    </citation>
    <scope>NUCLEOTIDE SEQUENCE [LARGE SCALE GENOMIC DNA]</scope>
    <source>
        <strain evidence="13 14">P8</strain>
    </source>
</reference>
<feature type="binding site" evidence="8">
    <location>
        <position position="120"/>
    </location>
    <ligand>
        <name>substrate</name>
    </ligand>
</feature>
<evidence type="ECO:0000256" key="5">
    <source>
        <dbReference type="ARBA" id="ARBA00023002"/>
    </source>
</evidence>
<dbReference type="Gene3D" id="3.40.50.720">
    <property type="entry name" value="NAD(P)-binding Rossmann-like Domain"/>
    <property type="match status" value="1"/>
</dbReference>
<keyword evidence="4 8" id="KW-0521">NADP</keyword>
<dbReference type="RefSeq" id="WP_233371313.1">
    <property type="nucleotide sequence ID" value="NZ_JAJTWU010000003.1"/>
</dbReference>
<comment type="subunit">
    <text evidence="8">Homodimer.</text>
</comment>
<feature type="domain" description="Quinate/shikimate 5-dehydrogenase/glutamyl-tRNA reductase" evidence="11">
    <location>
        <begin position="183"/>
        <end position="315"/>
    </location>
</feature>
<feature type="binding site" evidence="8">
    <location>
        <begin position="200"/>
        <end position="205"/>
    </location>
    <ligand>
        <name>NADP(+)</name>
        <dbReference type="ChEBI" id="CHEBI:58349"/>
    </ligand>
</feature>
<dbReference type="Gene3D" id="3.30.460.30">
    <property type="entry name" value="Glutamyl-tRNA reductase, N-terminal domain"/>
    <property type="match status" value="1"/>
</dbReference>
<dbReference type="InterPro" id="IPR000343">
    <property type="entry name" value="4pyrrol_synth_GluRdtase"/>
</dbReference>
<evidence type="ECO:0000259" key="11">
    <source>
        <dbReference type="Pfam" id="PF01488"/>
    </source>
</evidence>
<feature type="binding site" evidence="8">
    <location>
        <begin position="125"/>
        <end position="127"/>
    </location>
    <ligand>
        <name>substrate</name>
    </ligand>
</feature>
<dbReference type="NCBIfam" id="TIGR01035">
    <property type="entry name" value="hemA"/>
    <property type="match status" value="1"/>
</dbReference>
<dbReference type="InterPro" id="IPR015895">
    <property type="entry name" value="4pyrrol_synth_GluRdtase_N"/>
</dbReference>
<dbReference type="GO" id="GO:0008883">
    <property type="term" value="F:glutamyl-tRNA reductase activity"/>
    <property type="evidence" value="ECO:0007669"/>
    <property type="project" value="UniProtKB-EC"/>
</dbReference>
<evidence type="ECO:0000256" key="4">
    <source>
        <dbReference type="ARBA" id="ARBA00022857"/>
    </source>
</evidence>
<keyword evidence="6 8" id="KW-0627">Porphyrin biosynthesis</keyword>
<evidence type="ECO:0000256" key="1">
    <source>
        <dbReference type="ARBA" id="ARBA00005059"/>
    </source>
</evidence>
<feature type="domain" description="Glutamyl-tRNA reductase N-terminal" evidence="12">
    <location>
        <begin position="6"/>
        <end position="167"/>
    </location>
</feature>
<dbReference type="Proteomes" id="UP001200741">
    <property type="component" value="Unassembled WGS sequence"/>
</dbReference>
<comment type="function">
    <text evidence="8">Catalyzes the NADPH-dependent reduction of glutamyl-tRNA(Glu) to glutamate 1-semialdehyde (GSA).</text>
</comment>
<comment type="similarity">
    <text evidence="2 8 9">Belongs to the glutamyl-tRNA reductase family.</text>
</comment>
<dbReference type="SUPFAM" id="SSF69742">
    <property type="entry name" value="Glutamyl tRNA-reductase catalytic, N-terminal domain"/>
    <property type="match status" value="1"/>
</dbReference>
<evidence type="ECO:0000256" key="2">
    <source>
        <dbReference type="ARBA" id="ARBA00005916"/>
    </source>
</evidence>
<dbReference type="PIRSF" id="PIRSF000445">
    <property type="entry name" value="4pyrrol_synth_GluRdtase"/>
    <property type="match status" value="1"/>
</dbReference>
<comment type="caution">
    <text evidence="13">The sequence shown here is derived from an EMBL/GenBank/DDBJ whole genome shotgun (WGS) entry which is preliminary data.</text>
</comment>
<comment type="catalytic activity">
    <reaction evidence="7 8 9">
        <text>(S)-4-amino-5-oxopentanoate + tRNA(Glu) + NADP(+) = L-glutamyl-tRNA(Glu) + NADPH + H(+)</text>
        <dbReference type="Rhea" id="RHEA:12344"/>
        <dbReference type="Rhea" id="RHEA-COMP:9663"/>
        <dbReference type="Rhea" id="RHEA-COMP:9680"/>
        <dbReference type="ChEBI" id="CHEBI:15378"/>
        <dbReference type="ChEBI" id="CHEBI:57501"/>
        <dbReference type="ChEBI" id="CHEBI:57783"/>
        <dbReference type="ChEBI" id="CHEBI:58349"/>
        <dbReference type="ChEBI" id="CHEBI:78442"/>
        <dbReference type="ChEBI" id="CHEBI:78520"/>
        <dbReference type="EC" id="1.2.1.70"/>
    </reaction>
</comment>
<feature type="binding site" evidence="8">
    <location>
        <position position="131"/>
    </location>
    <ligand>
        <name>substrate</name>
    </ligand>
</feature>
<dbReference type="HAMAP" id="MF_00087">
    <property type="entry name" value="Glu_tRNA_reductase"/>
    <property type="match status" value="1"/>
</dbReference>
<feature type="active site" description="Nucleophile" evidence="8">
    <location>
        <position position="52"/>
    </location>
</feature>
<dbReference type="EMBL" id="JAJTWU010000003">
    <property type="protein sequence ID" value="MCE4554389.1"/>
    <property type="molecule type" value="Genomic_DNA"/>
</dbReference>
<dbReference type="SUPFAM" id="SSF51735">
    <property type="entry name" value="NAD(P)-binding Rossmann-fold domains"/>
    <property type="match status" value="1"/>
</dbReference>
<dbReference type="SUPFAM" id="SSF69075">
    <property type="entry name" value="Glutamyl tRNA-reductase dimerization domain"/>
    <property type="match status" value="1"/>
</dbReference>
<evidence type="ECO:0000256" key="7">
    <source>
        <dbReference type="ARBA" id="ARBA00047464"/>
    </source>
</evidence>
<comment type="miscellaneous">
    <text evidence="8">During catalysis, the active site Cys acts as a nucleophile attacking the alpha-carbonyl group of tRNA-bound glutamate with the formation of a thioester intermediate between enzyme and glutamate, and the concomitant release of tRNA(Glu). The thioester intermediate is finally reduced by direct hydride transfer from NADPH, to form the product GSA.</text>
</comment>
<protein>
    <recommendedName>
        <fullName evidence="3 8">Glutamyl-tRNA reductase</fullName>
        <shortName evidence="8">GluTR</shortName>
        <ecNumber evidence="3 8">1.2.1.70</ecNumber>
    </recommendedName>
</protein>
<accession>A0ABS8XNP5</accession>
<dbReference type="InterPro" id="IPR036291">
    <property type="entry name" value="NAD(P)-bd_dom_sf"/>
</dbReference>
<evidence type="ECO:0000313" key="13">
    <source>
        <dbReference type="EMBL" id="MCE4554389.1"/>
    </source>
</evidence>
<dbReference type="InterPro" id="IPR015896">
    <property type="entry name" value="4pyrrol_synth_GluRdtase_dimer"/>
</dbReference>
<dbReference type="Pfam" id="PF00745">
    <property type="entry name" value="GlutR_dimer"/>
    <property type="match status" value="1"/>
</dbReference>
<name>A0ABS8XNP5_9BURK</name>
<feature type="binding site" evidence="8">
    <location>
        <begin position="51"/>
        <end position="54"/>
    </location>
    <ligand>
        <name>substrate</name>
    </ligand>
</feature>
<comment type="pathway">
    <text evidence="1 8 9">Porphyrin-containing compound metabolism; protoporphyrin-IX biosynthesis; 5-aminolevulinate from L-glutamyl-tRNA(Glu): step 1/2.</text>
</comment>
<evidence type="ECO:0000259" key="10">
    <source>
        <dbReference type="Pfam" id="PF00745"/>
    </source>
</evidence>
<sequence>MTVLALGLNHGSAPLDLRGRFAVPLDALGERVQGLRQHLARAQPEVAILSTCNRTEVYVGLPALGASACPRHAMELAEPAIEWLAAQGGTAPAELRHHSYLRAGADAARHAFRVAAGLDSMVLGEPQILGQMKAAVREADSAGALGTTLHQMFQRSFAVAKEVRSRTEIGSHAVSLAAAAVRLAQQLFDDLPRRRVLFVGAGDMIDLVATHFAAQKPLQMTVANRSTERGRLLAERLGAAQLPLAELGQVLGQFDIVISCTASSLPLIGLGAVERALKARKRHPMLMLDLAVPRDIEPEVARLPDVYLYTVDDLAQQVQANGERRQAAVAHAEAIVSAGVKSFSQWLDQRASVPLILALQRQTETWRQAELAKARRALARGRDVDAVMDTLATALTRKLMHGALSELHGSAGEAHQQWADSLQRLFLRDTA</sequence>
<dbReference type="InterPro" id="IPR036453">
    <property type="entry name" value="GluRdtase_dimer_dom_sf"/>
</dbReference>
<evidence type="ECO:0000256" key="8">
    <source>
        <dbReference type="HAMAP-Rule" id="MF_00087"/>
    </source>
</evidence>
<proteinExistence type="inferred from homology"/>
<evidence type="ECO:0000313" key="14">
    <source>
        <dbReference type="Proteomes" id="UP001200741"/>
    </source>
</evidence>
<feature type="domain" description="Tetrapyrrole biosynthesis glutamyl-tRNA reductase dimerisation" evidence="10">
    <location>
        <begin position="332"/>
        <end position="426"/>
    </location>
</feature>
<dbReference type="InterPro" id="IPR018214">
    <property type="entry name" value="GluRdtase_CS"/>
</dbReference>
<evidence type="ECO:0000256" key="6">
    <source>
        <dbReference type="ARBA" id="ARBA00023244"/>
    </source>
</evidence>
<dbReference type="Pfam" id="PF05201">
    <property type="entry name" value="GlutR_N"/>
    <property type="match status" value="1"/>
</dbReference>